<dbReference type="Proteomes" id="UP000270216">
    <property type="component" value="Unassembled WGS sequence"/>
</dbReference>
<dbReference type="PANTHER" id="PTHR23502">
    <property type="entry name" value="MAJOR FACILITATOR SUPERFAMILY"/>
    <property type="match status" value="1"/>
</dbReference>
<feature type="transmembrane region" description="Helical" evidence="6">
    <location>
        <begin position="81"/>
        <end position="100"/>
    </location>
</feature>
<dbReference type="InterPro" id="IPR020846">
    <property type="entry name" value="MFS_dom"/>
</dbReference>
<keyword evidence="2" id="KW-0813">Transport</keyword>
<feature type="transmembrane region" description="Helical" evidence="6">
    <location>
        <begin position="376"/>
        <end position="401"/>
    </location>
</feature>
<evidence type="ECO:0000256" key="3">
    <source>
        <dbReference type="ARBA" id="ARBA00022692"/>
    </source>
</evidence>
<dbReference type="PANTHER" id="PTHR23502:SF132">
    <property type="entry name" value="POLYAMINE TRANSPORTER 2-RELATED"/>
    <property type="match status" value="1"/>
</dbReference>
<comment type="subcellular location">
    <subcellularLocation>
        <location evidence="1">Membrane</location>
        <topology evidence="1">Multi-pass membrane protein</topology>
    </subcellularLocation>
</comment>
<name>A0ABX9ZW47_9BURK</name>
<feature type="transmembrane region" description="Helical" evidence="6">
    <location>
        <begin position="136"/>
        <end position="158"/>
    </location>
</feature>
<feature type="domain" description="Major facilitator superfamily (MFS) profile" evidence="7">
    <location>
        <begin position="46"/>
        <end position="433"/>
    </location>
</feature>
<feature type="transmembrane region" description="Helical" evidence="6">
    <location>
        <begin position="343"/>
        <end position="364"/>
    </location>
</feature>
<organism evidence="8 9">
    <name type="scientific">Pandoraea apista</name>
    <dbReference type="NCBI Taxonomy" id="93218"/>
    <lineage>
        <taxon>Bacteria</taxon>
        <taxon>Pseudomonadati</taxon>
        <taxon>Pseudomonadota</taxon>
        <taxon>Betaproteobacteria</taxon>
        <taxon>Burkholderiales</taxon>
        <taxon>Burkholderiaceae</taxon>
        <taxon>Pandoraea</taxon>
    </lineage>
</organism>
<keyword evidence="5 6" id="KW-0472">Membrane</keyword>
<dbReference type="Pfam" id="PF07690">
    <property type="entry name" value="MFS_1"/>
    <property type="match status" value="1"/>
</dbReference>
<feature type="transmembrane region" description="Helical" evidence="6">
    <location>
        <begin position="44"/>
        <end position="61"/>
    </location>
</feature>
<dbReference type="Gene3D" id="1.20.1720.10">
    <property type="entry name" value="Multidrug resistance protein D"/>
    <property type="match status" value="1"/>
</dbReference>
<feature type="transmembrane region" description="Helical" evidence="6">
    <location>
        <begin position="315"/>
        <end position="337"/>
    </location>
</feature>
<comment type="caution">
    <text evidence="8">The sequence shown here is derived from an EMBL/GenBank/DDBJ whole genome shotgun (WGS) entry which is preliminary data.</text>
</comment>
<dbReference type="PROSITE" id="PS50850">
    <property type="entry name" value="MFS"/>
    <property type="match status" value="1"/>
</dbReference>
<evidence type="ECO:0000256" key="5">
    <source>
        <dbReference type="ARBA" id="ARBA00023136"/>
    </source>
</evidence>
<dbReference type="SUPFAM" id="SSF103473">
    <property type="entry name" value="MFS general substrate transporter"/>
    <property type="match status" value="1"/>
</dbReference>
<dbReference type="InterPro" id="IPR011701">
    <property type="entry name" value="MFS"/>
</dbReference>
<sequence>MPQTPPVPRRHRGCCLFRGSSSRALTSQRSLYEVSHSVTSVSRFWFPFSLVLFEFAVYISNDMIMPGMPLVTREFGASADMTTLALTAAMLGNASLQWLLGPLADRFGRRRVLLSGLAMFVMACLAMHYVQTMPQFIVLRFLQGMGCCFVLTVGYPTVHEAFEEKTAVRVMALMANVSLLSPLFGPLAGAAVVSYWPWRSIFWLIAIVAVFSFIGLYRTMPELSRHDRGALNAKQLWAGYKLPLSSARFWRGAVLTGIAVTPLLTWIALGPVFLIERAGLSQMQYAVLQVPVFAALILGNVLLARQVGRWSNGRLLATGVAAMLIGAAVSLIGTAILAPGYPALLIGTSLHAFGMGMCYGVVYRQSLFAVDSPNRATVAGMLSMITIVVAVAVIEAMKVAYLHFGDAALGIGAMMAAALVAVLAANFVPPPAQDALAQPGR</sequence>
<reference evidence="8 9" key="1">
    <citation type="submission" date="2018-12" db="EMBL/GenBank/DDBJ databases">
        <title>Whole genome sequence of a Pandoraea apista isolate from a patient with cystic fibrosis.</title>
        <authorList>
            <person name="Kenna D.T."/>
            <person name="Turton J.F."/>
        </authorList>
    </citation>
    <scope>NUCLEOTIDE SEQUENCE [LARGE SCALE GENOMIC DNA]</scope>
    <source>
        <strain evidence="8 9">Pa13324</strain>
    </source>
</reference>
<feature type="transmembrane region" description="Helical" evidence="6">
    <location>
        <begin position="249"/>
        <end position="273"/>
    </location>
</feature>
<keyword evidence="9" id="KW-1185">Reference proteome</keyword>
<feature type="transmembrane region" description="Helical" evidence="6">
    <location>
        <begin position="170"/>
        <end position="195"/>
    </location>
</feature>
<dbReference type="PROSITE" id="PS00216">
    <property type="entry name" value="SUGAR_TRANSPORT_1"/>
    <property type="match status" value="1"/>
</dbReference>
<evidence type="ECO:0000256" key="1">
    <source>
        <dbReference type="ARBA" id="ARBA00004141"/>
    </source>
</evidence>
<keyword evidence="3 6" id="KW-0812">Transmembrane</keyword>
<feature type="transmembrane region" description="Helical" evidence="6">
    <location>
        <begin position="112"/>
        <end position="130"/>
    </location>
</feature>
<gene>
    <name evidence="8" type="ORF">EJE83_00645</name>
</gene>
<dbReference type="InterPro" id="IPR005829">
    <property type="entry name" value="Sugar_transporter_CS"/>
</dbReference>
<dbReference type="CDD" id="cd17320">
    <property type="entry name" value="MFS_MdfA_MDR_like"/>
    <property type="match status" value="1"/>
</dbReference>
<keyword evidence="4 6" id="KW-1133">Transmembrane helix</keyword>
<protein>
    <submittedName>
        <fullName evidence="8">MFS transporter</fullName>
    </submittedName>
</protein>
<feature type="transmembrane region" description="Helical" evidence="6">
    <location>
        <begin position="285"/>
        <end position="303"/>
    </location>
</feature>
<evidence type="ECO:0000256" key="4">
    <source>
        <dbReference type="ARBA" id="ARBA00022989"/>
    </source>
</evidence>
<evidence type="ECO:0000313" key="9">
    <source>
        <dbReference type="Proteomes" id="UP000270216"/>
    </source>
</evidence>
<evidence type="ECO:0000256" key="2">
    <source>
        <dbReference type="ARBA" id="ARBA00022448"/>
    </source>
</evidence>
<feature type="transmembrane region" description="Helical" evidence="6">
    <location>
        <begin position="201"/>
        <end position="219"/>
    </location>
</feature>
<proteinExistence type="predicted"/>
<evidence type="ECO:0000259" key="7">
    <source>
        <dbReference type="PROSITE" id="PS50850"/>
    </source>
</evidence>
<feature type="transmembrane region" description="Helical" evidence="6">
    <location>
        <begin position="407"/>
        <end position="428"/>
    </location>
</feature>
<accession>A0ABX9ZW47</accession>
<dbReference type="EMBL" id="RWHX01000001">
    <property type="protein sequence ID" value="RSK87033.1"/>
    <property type="molecule type" value="Genomic_DNA"/>
</dbReference>
<evidence type="ECO:0000256" key="6">
    <source>
        <dbReference type="SAM" id="Phobius"/>
    </source>
</evidence>
<dbReference type="InterPro" id="IPR036259">
    <property type="entry name" value="MFS_trans_sf"/>
</dbReference>
<evidence type="ECO:0000313" key="8">
    <source>
        <dbReference type="EMBL" id="RSK87033.1"/>
    </source>
</evidence>